<comment type="cofactor">
    <cofactor evidence="2">
        <name>Mg(2+)</name>
        <dbReference type="ChEBI" id="CHEBI:18420"/>
    </cofactor>
</comment>
<evidence type="ECO:0000256" key="6">
    <source>
        <dbReference type="ARBA" id="ARBA00022723"/>
    </source>
</evidence>
<dbReference type="PANTHER" id="PTHR20941">
    <property type="entry name" value="FOLATE SYNTHESIS PROTEINS"/>
    <property type="match status" value="1"/>
</dbReference>
<dbReference type="EMBL" id="BARV01005945">
    <property type="protein sequence ID" value="GAI05576.1"/>
    <property type="molecule type" value="Genomic_DNA"/>
</dbReference>
<evidence type="ECO:0000256" key="3">
    <source>
        <dbReference type="ARBA" id="ARBA00004763"/>
    </source>
</evidence>
<dbReference type="PANTHER" id="PTHR20941:SF1">
    <property type="entry name" value="FOLIC ACID SYNTHESIS PROTEIN FOL1"/>
    <property type="match status" value="1"/>
</dbReference>
<reference evidence="10" key="1">
    <citation type="journal article" date="2014" name="Front. Microbiol.">
        <title>High frequency of phylogenetically diverse reductive dehalogenase-homologous genes in deep subseafloor sedimentary metagenomes.</title>
        <authorList>
            <person name="Kawai M."/>
            <person name="Futagami T."/>
            <person name="Toyoda A."/>
            <person name="Takaki Y."/>
            <person name="Nishi S."/>
            <person name="Hori S."/>
            <person name="Arai W."/>
            <person name="Tsubouchi T."/>
            <person name="Morono Y."/>
            <person name="Uchiyama I."/>
            <person name="Ito T."/>
            <person name="Fujiyama A."/>
            <person name="Inagaki F."/>
            <person name="Takami H."/>
        </authorList>
    </citation>
    <scope>NUCLEOTIDE SEQUENCE</scope>
    <source>
        <strain evidence="10">Expedition CK06-06</strain>
    </source>
</reference>
<keyword evidence="6" id="KW-0479">Metal-binding</keyword>
<keyword evidence="7" id="KW-0460">Magnesium</keyword>
<dbReference type="GO" id="GO:0046656">
    <property type="term" value="P:folic acid biosynthetic process"/>
    <property type="evidence" value="ECO:0007669"/>
    <property type="project" value="UniProtKB-KW"/>
</dbReference>
<feature type="domain" description="Pterin-binding" evidence="9">
    <location>
        <begin position="1"/>
        <end position="221"/>
    </location>
</feature>
<keyword evidence="5" id="KW-0808">Transferase</keyword>
<keyword evidence="8" id="KW-0289">Folate biosynthesis</keyword>
<dbReference type="CDD" id="cd00739">
    <property type="entry name" value="DHPS"/>
    <property type="match status" value="1"/>
</dbReference>
<comment type="caution">
    <text evidence="10">The sequence shown here is derived from an EMBL/GenBank/DDBJ whole genome shotgun (WGS) entry which is preliminary data.</text>
</comment>
<dbReference type="Gene3D" id="3.20.20.20">
    <property type="entry name" value="Dihydropteroate synthase-like"/>
    <property type="match status" value="1"/>
</dbReference>
<dbReference type="SUPFAM" id="SSF51717">
    <property type="entry name" value="Dihydropteroate synthetase-like"/>
    <property type="match status" value="1"/>
</dbReference>
<evidence type="ECO:0000256" key="5">
    <source>
        <dbReference type="ARBA" id="ARBA00022679"/>
    </source>
</evidence>
<comment type="catalytic activity">
    <reaction evidence="1">
        <text>(7,8-dihydropterin-6-yl)methyl diphosphate + 4-aminobenzoate = 7,8-dihydropteroate + diphosphate</text>
        <dbReference type="Rhea" id="RHEA:19949"/>
        <dbReference type="ChEBI" id="CHEBI:17836"/>
        <dbReference type="ChEBI" id="CHEBI:17839"/>
        <dbReference type="ChEBI" id="CHEBI:33019"/>
        <dbReference type="ChEBI" id="CHEBI:72950"/>
        <dbReference type="EC" id="2.5.1.15"/>
    </reaction>
</comment>
<dbReference type="GO" id="GO:0005829">
    <property type="term" value="C:cytosol"/>
    <property type="evidence" value="ECO:0007669"/>
    <property type="project" value="TreeGrafter"/>
</dbReference>
<evidence type="ECO:0000256" key="4">
    <source>
        <dbReference type="ARBA" id="ARBA00012458"/>
    </source>
</evidence>
<comment type="pathway">
    <text evidence="3">Cofactor biosynthesis; tetrahydrofolate biosynthesis; 7,8-dihydrofolate from 2-amino-4-hydroxy-6-hydroxymethyl-7,8-dihydropteridine diphosphate and 4-aminobenzoate: step 1/2.</text>
</comment>
<dbReference type="GO" id="GO:0004156">
    <property type="term" value="F:dihydropteroate synthase activity"/>
    <property type="evidence" value="ECO:0007669"/>
    <property type="project" value="UniProtKB-EC"/>
</dbReference>
<dbReference type="InterPro" id="IPR045031">
    <property type="entry name" value="DHP_synth-like"/>
</dbReference>
<sequence>MAVEGADIIDIGGESTRPGSAPISVDEELSRLIPVLERLVKEISVPLSVDTYKLEVAREALDAGVNMINDIWGLKKEPKLAELAAQREAPIILMSNQRDISPDHDVTFPDILSVLISDLQRAIQQALISGMSWENIIIDPGIGFGKTQEQNLEIIRRLEELEVLSRPVLIGTSRKSVIGRVLGLPSDQRLEGTAATVAIGIAKGADIVRVHDVKEVARVCKMSDAIIRG</sequence>
<dbReference type="NCBIfam" id="TIGR01496">
    <property type="entry name" value="DHPS"/>
    <property type="match status" value="1"/>
</dbReference>
<evidence type="ECO:0000256" key="7">
    <source>
        <dbReference type="ARBA" id="ARBA00022842"/>
    </source>
</evidence>
<evidence type="ECO:0000256" key="2">
    <source>
        <dbReference type="ARBA" id="ARBA00001946"/>
    </source>
</evidence>
<evidence type="ECO:0000256" key="1">
    <source>
        <dbReference type="ARBA" id="ARBA00000012"/>
    </source>
</evidence>
<evidence type="ECO:0000256" key="8">
    <source>
        <dbReference type="ARBA" id="ARBA00022909"/>
    </source>
</evidence>
<accession>X1LIC8</accession>
<evidence type="ECO:0000259" key="9">
    <source>
        <dbReference type="PROSITE" id="PS50972"/>
    </source>
</evidence>
<dbReference type="InterPro" id="IPR000489">
    <property type="entry name" value="Pterin-binding_dom"/>
</dbReference>
<name>X1LIC8_9ZZZZ</name>
<dbReference type="PROSITE" id="PS50972">
    <property type="entry name" value="PTERIN_BINDING"/>
    <property type="match status" value="1"/>
</dbReference>
<gene>
    <name evidence="10" type="ORF">S06H3_12108</name>
</gene>
<dbReference type="InterPro" id="IPR006390">
    <property type="entry name" value="DHP_synth_dom"/>
</dbReference>
<organism evidence="10">
    <name type="scientific">marine sediment metagenome</name>
    <dbReference type="NCBI Taxonomy" id="412755"/>
    <lineage>
        <taxon>unclassified sequences</taxon>
        <taxon>metagenomes</taxon>
        <taxon>ecological metagenomes</taxon>
    </lineage>
</organism>
<evidence type="ECO:0000313" key="10">
    <source>
        <dbReference type="EMBL" id="GAI05576.1"/>
    </source>
</evidence>
<proteinExistence type="predicted"/>
<dbReference type="GO" id="GO:0046872">
    <property type="term" value="F:metal ion binding"/>
    <property type="evidence" value="ECO:0007669"/>
    <property type="project" value="UniProtKB-KW"/>
</dbReference>
<dbReference type="AlphaFoldDB" id="X1LIC8"/>
<dbReference type="EC" id="2.5.1.15" evidence="4"/>
<dbReference type="PROSITE" id="PS00793">
    <property type="entry name" value="DHPS_2"/>
    <property type="match status" value="1"/>
</dbReference>
<dbReference type="Pfam" id="PF00809">
    <property type="entry name" value="Pterin_bind"/>
    <property type="match status" value="1"/>
</dbReference>
<protein>
    <recommendedName>
        <fullName evidence="4">dihydropteroate synthase</fullName>
        <ecNumber evidence="4">2.5.1.15</ecNumber>
    </recommendedName>
</protein>
<dbReference type="GO" id="GO:0046654">
    <property type="term" value="P:tetrahydrofolate biosynthetic process"/>
    <property type="evidence" value="ECO:0007669"/>
    <property type="project" value="TreeGrafter"/>
</dbReference>
<dbReference type="InterPro" id="IPR011005">
    <property type="entry name" value="Dihydropteroate_synth-like_sf"/>
</dbReference>